<dbReference type="GO" id="GO:0019288">
    <property type="term" value="P:isopentenyl diphosphate biosynthetic process, methylerythritol 4-phosphate pathway"/>
    <property type="evidence" value="ECO:0007669"/>
    <property type="project" value="UniProtKB-UniRule"/>
</dbReference>
<evidence type="ECO:0000256" key="6">
    <source>
        <dbReference type="ARBA" id="ARBA00023229"/>
    </source>
</evidence>
<organism evidence="8 9">
    <name type="scientific">Marinomonas algarum</name>
    <dbReference type="NCBI Taxonomy" id="2883105"/>
    <lineage>
        <taxon>Bacteria</taxon>
        <taxon>Pseudomonadati</taxon>
        <taxon>Pseudomonadota</taxon>
        <taxon>Gammaproteobacteria</taxon>
        <taxon>Oceanospirillales</taxon>
        <taxon>Oceanospirillaceae</taxon>
        <taxon>Marinomonas</taxon>
    </lineage>
</organism>
<gene>
    <name evidence="7 8" type="primary">ispD</name>
    <name evidence="8" type="ORF">LG368_08930</name>
</gene>
<dbReference type="InterPro" id="IPR034683">
    <property type="entry name" value="IspD/TarI"/>
</dbReference>
<feature type="site" description="Positions MEP for the nucleophilic attack" evidence="7">
    <location>
        <position position="158"/>
    </location>
</feature>
<dbReference type="InterPro" id="IPR050088">
    <property type="entry name" value="IspD/TarI_cytidylyltransf_bact"/>
</dbReference>
<dbReference type="AlphaFoldDB" id="A0A9X1LEU1"/>
<evidence type="ECO:0000256" key="3">
    <source>
        <dbReference type="ARBA" id="ARBA00009789"/>
    </source>
</evidence>
<dbReference type="Gene3D" id="3.90.550.10">
    <property type="entry name" value="Spore Coat Polysaccharide Biosynthesis Protein SpsA, Chain A"/>
    <property type="match status" value="1"/>
</dbReference>
<feature type="site" description="Transition state stabilizer" evidence="7">
    <location>
        <position position="24"/>
    </location>
</feature>
<proteinExistence type="inferred from homology"/>
<dbReference type="PANTHER" id="PTHR32125:SF4">
    <property type="entry name" value="2-C-METHYL-D-ERYTHRITOL 4-PHOSPHATE CYTIDYLYLTRANSFERASE, CHLOROPLASTIC"/>
    <property type="match status" value="1"/>
</dbReference>
<evidence type="ECO:0000256" key="2">
    <source>
        <dbReference type="ARBA" id="ARBA00004787"/>
    </source>
</evidence>
<dbReference type="EMBL" id="JAJATW010000011">
    <property type="protein sequence ID" value="MCB5162026.1"/>
    <property type="molecule type" value="Genomic_DNA"/>
</dbReference>
<evidence type="ECO:0000256" key="5">
    <source>
        <dbReference type="ARBA" id="ARBA00022695"/>
    </source>
</evidence>
<evidence type="ECO:0000313" key="8">
    <source>
        <dbReference type="EMBL" id="MCB5162026.1"/>
    </source>
</evidence>
<comment type="function">
    <text evidence="7">Catalyzes the formation of 4-diphosphocytidyl-2-C-methyl-D-erythritol from CTP and 2-C-methyl-D-erythritol 4-phosphate (MEP).</text>
</comment>
<name>A0A9X1LEU1_9GAMM</name>
<reference evidence="8" key="1">
    <citation type="submission" date="2021-10" db="EMBL/GenBank/DDBJ databases">
        <title>Marinomonas pontica sp. nov., isolated from the Black Sea.</title>
        <authorList>
            <person name="Zhao L.-H."/>
            <person name="Xue J.-H."/>
        </authorList>
    </citation>
    <scope>NUCLEOTIDE SEQUENCE</scope>
    <source>
        <strain evidence="8">E8</strain>
    </source>
</reference>
<dbReference type="GO" id="GO:0050518">
    <property type="term" value="F:2-C-methyl-D-erythritol 4-phosphate cytidylyltransferase activity"/>
    <property type="evidence" value="ECO:0007669"/>
    <property type="project" value="UniProtKB-UniRule"/>
</dbReference>
<dbReference type="RefSeq" id="WP_226754388.1">
    <property type="nucleotide sequence ID" value="NZ_JAJATW010000011.1"/>
</dbReference>
<evidence type="ECO:0000313" key="9">
    <source>
        <dbReference type="Proteomes" id="UP001139095"/>
    </source>
</evidence>
<dbReference type="PROSITE" id="PS01295">
    <property type="entry name" value="ISPD"/>
    <property type="match status" value="1"/>
</dbReference>
<keyword evidence="9" id="KW-1185">Reference proteome</keyword>
<feature type="site" description="Transition state stabilizer" evidence="7">
    <location>
        <position position="17"/>
    </location>
</feature>
<keyword evidence="4 7" id="KW-0808">Transferase</keyword>
<dbReference type="Pfam" id="PF01128">
    <property type="entry name" value="IspD"/>
    <property type="match status" value="1"/>
</dbReference>
<feature type="site" description="Positions MEP for the nucleophilic attack" evidence="7">
    <location>
        <position position="214"/>
    </location>
</feature>
<comment type="similarity">
    <text evidence="3 7">Belongs to the IspD/TarI cytidylyltransferase family. IspD subfamily.</text>
</comment>
<sequence>MRAALWVIIPAAGVGKRMQSTCPKQYLRLADNTILDTTIERFIQHPNIAGVLVGISQEDEYWCQSKWRQHASVHTFTGGKERCDTVQKGVSFLSQSCLIDKNPMVLVHDAARPLLSLAALNRIIEHESDQGALLAVPVKDTLKQQHQTSLKVEATLPRERIWLAQTPQKFPVAALLAAFEQAQREGVVVTDECSAMERMGWQPDLVLGDSRNIKVTVPEDLGIAEALLPHMLATGAL</sequence>
<keyword evidence="6 7" id="KW-0414">Isoprene biosynthesis</keyword>
<dbReference type="CDD" id="cd02516">
    <property type="entry name" value="CDP-ME_synthetase"/>
    <property type="match status" value="1"/>
</dbReference>
<accession>A0A9X1LEU1</accession>
<dbReference type="Proteomes" id="UP001139095">
    <property type="component" value="Unassembled WGS sequence"/>
</dbReference>
<dbReference type="SUPFAM" id="SSF53448">
    <property type="entry name" value="Nucleotide-diphospho-sugar transferases"/>
    <property type="match status" value="1"/>
</dbReference>
<dbReference type="FunFam" id="3.90.550.10:FF:000003">
    <property type="entry name" value="2-C-methyl-D-erythritol 4-phosphate cytidylyltransferase"/>
    <property type="match status" value="1"/>
</dbReference>
<evidence type="ECO:0000256" key="1">
    <source>
        <dbReference type="ARBA" id="ARBA00001282"/>
    </source>
</evidence>
<dbReference type="PANTHER" id="PTHR32125">
    <property type="entry name" value="2-C-METHYL-D-ERYTHRITOL 4-PHOSPHATE CYTIDYLYLTRANSFERASE, CHLOROPLASTIC"/>
    <property type="match status" value="1"/>
</dbReference>
<comment type="pathway">
    <text evidence="2 7">Isoprenoid biosynthesis; isopentenyl diphosphate biosynthesis via DXP pathway; isopentenyl diphosphate from 1-deoxy-D-xylulose 5-phosphate: step 2/6.</text>
</comment>
<comment type="catalytic activity">
    <reaction evidence="1 7">
        <text>2-C-methyl-D-erythritol 4-phosphate + CTP + H(+) = 4-CDP-2-C-methyl-D-erythritol + diphosphate</text>
        <dbReference type="Rhea" id="RHEA:13429"/>
        <dbReference type="ChEBI" id="CHEBI:15378"/>
        <dbReference type="ChEBI" id="CHEBI:33019"/>
        <dbReference type="ChEBI" id="CHEBI:37563"/>
        <dbReference type="ChEBI" id="CHEBI:57823"/>
        <dbReference type="ChEBI" id="CHEBI:58262"/>
        <dbReference type="EC" id="2.7.7.60"/>
    </reaction>
</comment>
<keyword evidence="5 7" id="KW-0548">Nucleotidyltransferase</keyword>
<evidence type="ECO:0000256" key="4">
    <source>
        <dbReference type="ARBA" id="ARBA00022679"/>
    </source>
</evidence>
<dbReference type="EC" id="2.7.7.60" evidence="7"/>
<dbReference type="InterPro" id="IPR018294">
    <property type="entry name" value="ISPD_synthase_CS"/>
</dbReference>
<dbReference type="InterPro" id="IPR029044">
    <property type="entry name" value="Nucleotide-diphossugar_trans"/>
</dbReference>
<dbReference type="NCBIfam" id="TIGR00453">
    <property type="entry name" value="ispD"/>
    <property type="match status" value="1"/>
</dbReference>
<dbReference type="InterPro" id="IPR001228">
    <property type="entry name" value="IspD"/>
</dbReference>
<evidence type="ECO:0000256" key="7">
    <source>
        <dbReference type="HAMAP-Rule" id="MF_00108"/>
    </source>
</evidence>
<protein>
    <recommendedName>
        <fullName evidence="7">2-C-methyl-D-erythritol 4-phosphate cytidylyltransferase</fullName>
        <ecNumber evidence="7">2.7.7.60</ecNumber>
    </recommendedName>
    <alternativeName>
        <fullName evidence="7">4-diphosphocytidyl-2C-methyl-D-erythritol synthase</fullName>
    </alternativeName>
    <alternativeName>
        <fullName evidence="7">MEP cytidylyltransferase</fullName>
        <shortName evidence="7">MCT</shortName>
    </alternativeName>
</protein>
<comment type="caution">
    <text evidence="8">The sequence shown here is derived from an EMBL/GenBank/DDBJ whole genome shotgun (WGS) entry which is preliminary data.</text>
</comment>
<dbReference type="HAMAP" id="MF_00108">
    <property type="entry name" value="IspD"/>
    <property type="match status" value="1"/>
</dbReference>